<dbReference type="PANTHER" id="PTHR37467">
    <property type="entry name" value="EXPORTED CALCIUM-BINDING GLYCOPROTEIN-RELATED"/>
    <property type="match status" value="1"/>
</dbReference>
<evidence type="ECO:0008006" key="8">
    <source>
        <dbReference type="Google" id="ProtNLM"/>
    </source>
</evidence>
<dbReference type="Gene3D" id="4.10.1080.10">
    <property type="entry name" value="TSP type-3 repeat"/>
    <property type="match status" value="1"/>
</dbReference>
<feature type="compositionally biased region" description="Low complexity" evidence="5">
    <location>
        <begin position="333"/>
        <end position="355"/>
    </location>
</feature>
<protein>
    <recommendedName>
        <fullName evidence="8">PGF-CTERM protein</fullName>
    </recommendedName>
</protein>
<evidence type="ECO:0000313" key="7">
    <source>
        <dbReference type="Proteomes" id="UP000199370"/>
    </source>
</evidence>
<organism evidence="6 7">
    <name type="scientific">Haloarchaeobius iranensis</name>
    <dbReference type="NCBI Taxonomy" id="996166"/>
    <lineage>
        <taxon>Archaea</taxon>
        <taxon>Methanobacteriati</taxon>
        <taxon>Methanobacteriota</taxon>
        <taxon>Stenosarchaea group</taxon>
        <taxon>Halobacteria</taxon>
        <taxon>Halobacteriales</taxon>
        <taxon>Halorubellaceae</taxon>
        <taxon>Haloarchaeobius</taxon>
    </lineage>
</organism>
<evidence type="ECO:0000256" key="1">
    <source>
        <dbReference type="ARBA" id="ARBA00004613"/>
    </source>
</evidence>
<evidence type="ECO:0000256" key="5">
    <source>
        <dbReference type="SAM" id="MobiDB-lite"/>
    </source>
</evidence>
<dbReference type="AlphaFoldDB" id="A0A1G9Y5D5"/>
<accession>A0A1G9Y5D5</accession>
<feature type="region of interest" description="Disordered" evidence="5">
    <location>
        <begin position="161"/>
        <end position="362"/>
    </location>
</feature>
<feature type="compositionally biased region" description="Acidic residues" evidence="5">
    <location>
        <begin position="253"/>
        <end position="267"/>
    </location>
</feature>
<dbReference type="PANTHER" id="PTHR37467:SF1">
    <property type="entry name" value="EXPORTED CALCIUM-BINDING GLYCOPROTEIN"/>
    <property type="match status" value="1"/>
</dbReference>
<feature type="region of interest" description="Disordered" evidence="5">
    <location>
        <begin position="122"/>
        <end position="148"/>
    </location>
</feature>
<dbReference type="InterPro" id="IPR028974">
    <property type="entry name" value="TSP_type-3_rpt"/>
</dbReference>
<name>A0A1G9Y5D5_9EURY</name>
<proteinExistence type="predicted"/>
<dbReference type="EMBL" id="FNIA01000013">
    <property type="protein sequence ID" value="SDN04230.1"/>
    <property type="molecule type" value="Genomic_DNA"/>
</dbReference>
<reference evidence="6 7" key="1">
    <citation type="submission" date="2016-10" db="EMBL/GenBank/DDBJ databases">
        <authorList>
            <person name="de Groot N.N."/>
        </authorList>
    </citation>
    <scope>NUCLEOTIDE SEQUENCE [LARGE SCALE GENOMIC DNA]</scope>
    <source>
        <strain evidence="7">EB21,IBRC-M 10013,KCTC 4048</strain>
    </source>
</reference>
<keyword evidence="2" id="KW-0964">Secreted</keyword>
<dbReference type="SUPFAM" id="SSF103647">
    <property type="entry name" value="TSP type-3 repeat"/>
    <property type="match status" value="1"/>
</dbReference>
<feature type="compositionally biased region" description="Acidic residues" evidence="5">
    <location>
        <begin position="280"/>
        <end position="290"/>
    </location>
</feature>
<evidence type="ECO:0000313" key="6">
    <source>
        <dbReference type="EMBL" id="SDN04230.1"/>
    </source>
</evidence>
<feature type="compositionally biased region" description="Acidic residues" evidence="5">
    <location>
        <begin position="166"/>
        <end position="175"/>
    </location>
</feature>
<dbReference type="GO" id="GO:0005509">
    <property type="term" value="F:calcium ion binding"/>
    <property type="evidence" value="ECO:0007669"/>
    <property type="project" value="InterPro"/>
</dbReference>
<dbReference type="Gene3D" id="1.10.390.10">
    <property type="entry name" value="Neutral Protease Domain 2"/>
    <property type="match status" value="1"/>
</dbReference>
<evidence type="ECO:0000256" key="2">
    <source>
        <dbReference type="ARBA" id="ARBA00022525"/>
    </source>
</evidence>
<keyword evidence="7" id="KW-1185">Reference proteome</keyword>
<dbReference type="Pfam" id="PF18884">
    <property type="entry name" value="TSP3_bac"/>
    <property type="match status" value="7"/>
</dbReference>
<dbReference type="InterPro" id="IPR059100">
    <property type="entry name" value="TSP3_bac"/>
</dbReference>
<evidence type="ECO:0000256" key="3">
    <source>
        <dbReference type="ARBA" id="ARBA00022729"/>
    </source>
</evidence>
<gene>
    <name evidence="6" type="ORF">SAMN05192554_11312</name>
</gene>
<keyword evidence="4" id="KW-0106">Calcium</keyword>
<dbReference type="STRING" id="996166.SAMN05192554_11312"/>
<comment type="subcellular location">
    <subcellularLocation>
        <location evidence="1">Secreted</location>
    </subcellularLocation>
</comment>
<sequence>MVTEGSAEYLAALETYQQGRISFTTFHDAVESESDQSVVLAEPRTWNEYSDYRKGSRVAAALDARIRQETGGNYTLRDVIYVLNREAGKYASMLTHEDLKAAVERVVGRPMDDWLDRYVTTSEVPSVPEDPGLFSQPSGEPDGDGDGIANIVEQQRNVSSPFLADTDGDGLDDGSEFANGSDPTATDTDGDGLGDAAEVRVHGTNPNATDTDGDGFSDSAELDRYETDPTAADTDDDGVSDETEVIEHGSDPTVEDSDGDGLDDGVEIDQHSTDPTTVDTDGDGLDDGVEVTEHDTDPTLIDTDGDGLTDGEEVNEFETDPNTENDEEEVRATPTATLTPTSSTTQTPTETVTGTDSETPGFGVPAAFTALGCLVAARRYAGQ</sequence>
<dbReference type="InterPro" id="IPR053180">
    <property type="entry name" value="Ca-binding_acidic-repeat"/>
</dbReference>
<keyword evidence="3" id="KW-0732">Signal</keyword>
<feature type="compositionally biased region" description="Acidic residues" evidence="5">
    <location>
        <begin position="303"/>
        <end position="329"/>
    </location>
</feature>
<evidence type="ECO:0000256" key="4">
    <source>
        <dbReference type="ARBA" id="ARBA00022837"/>
    </source>
</evidence>
<feature type="compositionally biased region" description="Acidic residues" evidence="5">
    <location>
        <begin position="233"/>
        <end position="244"/>
    </location>
</feature>
<dbReference type="Proteomes" id="UP000199370">
    <property type="component" value="Unassembled WGS sequence"/>
</dbReference>
<dbReference type="InterPro" id="IPR027268">
    <property type="entry name" value="Peptidase_M4/M1_CTD_sf"/>
</dbReference>